<feature type="transmembrane region" description="Helical" evidence="1">
    <location>
        <begin position="145"/>
        <end position="167"/>
    </location>
</feature>
<keyword evidence="1" id="KW-1133">Transmembrane helix</keyword>
<evidence type="ECO:0000256" key="1">
    <source>
        <dbReference type="SAM" id="Phobius"/>
    </source>
</evidence>
<keyword evidence="3" id="KW-1185">Reference proteome</keyword>
<comment type="caution">
    <text evidence="2">The sequence shown here is derived from an EMBL/GenBank/DDBJ whole genome shotgun (WGS) entry which is preliminary data.</text>
</comment>
<keyword evidence="1" id="KW-0472">Membrane</keyword>
<gene>
    <name evidence="2" type="ORF">HNQ80_004847</name>
</gene>
<keyword evidence="1" id="KW-0812">Transmembrane</keyword>
<protein>
    <submittedName>
        <fullName evidence="2">Uncharacterized protein</fullName>
    </submittedName>
</protein>
<organism evidence="2 3">
    <name type="scientific">Anaerosolibacter carboniphilus</name>
    <dbReference type="NCBI Taxonomy" id="1417629"/>
    <lineage>
        <taxon>Bacteria</taxon>
        <taxon>Bacillati</taxon>
        <taxon>Bacillota</taxon>
        <taxon>Clostridia</taxon>
        <taxon>Peptostreptococcales</taxon>
        <taxon>Thermotaleaceae</taxon>
        <taxon>Anaerosolibacter</taxon>
    </lineage>
</organism>
<feature type="transmembrane region" description="Helical" evidence="1">
    <location>
        <begin position="65"/>
        <end position="85"/>
    </location>
</feature>
<sequence>MDYKEILSFTLNFIKIPYFYFAVVLFVMLMAKVIFKVEYSNCTTIIKRYFDNFIIITETNGKRRILYVPIFTYFIVPIFWALIVTNIKAIDKDISNMITVVFAILIGMLFNLLILLIDMQNKLVVSVANDGNKVNAIRKLAKETYYAIMFEILVSIFILIMSLSLLFLSSNTVFMSIVSFVQYLLVFIFLFNLFIVLKRIFIIIEQKMIKND</sequence>
<feature type="transmembrane region" description="Helical" evidence="1">
    <location>
        <begin position="16"/>
        <end position="35"/>
    </location>
</feature>
<dbReference type="Proteomes" id="UP000579281">
    <property type="component" value="Unassembled WGS sequence"/>
</dbReference>
<evidence type="ECO:0000313" key="3">
    <source>
        <dbReference type="Proteomes" id="UP000579281"/>
    </source>
</evidence>
<name>A0A841KZC6_9FIRM</name>
<feature type="transmembrane region" description="Helical" evidence="1">
    <location>
        <begin position="173"/>
        <end position="197"/>
    </location>
</feature>
<evidence type="ECO:0000313" key="2">
    <source>
        <dbReference type="EMBL" id="MBB6218673.1"/>
    </source>
</evidence>
<proteinExistence type="predicted"/>
<dbReference type="AlphaFoldDB" id="A0A841KZC6"/>
<dbReference type="RefSeq" id="WP_184313347.1">
    <property type="nucleotide sequence ID" value="NZ_JACHEN010000044.1"/>
</dbReference>
<dbReference type="EMBL" id="JACHEN010000044">
    <property type="protein sequence ID" value="MBB6218673.1"/>
    <property type="molecule type" value="Genomic_DNA"/>
</dbReference>
<reference evidence="2 3" key="1">
    <citation type="submission" date="2020-08" db="EMBL/GenBank/DDBJ databases">
        <title>Genomic Encyclopedia of Type Strains, Phase IV (KMG-IV): sequencing the most valuable type-strain genomes for metagenomic binning, comparative biology and taxonomic classification.</title>
        <authorList>
            <person name="Goeker M."/>
        </authorList>
    </citation>
    <scope>NUCLEOTIDE SEQUENCE [LARGE SCALE GENOMIC DNA]</scope>
    <source>
        <strain evidence="2 3">DSM 103526</strain>
    </source>
</reference>
<feature type="transmembrane region" description="Helical" evidence="1">
    <location>
        <begin position="97"/>
        <end position="117"/>
    </location>
</feature>
<accession>A0A841KZC6</accession>